<evidence type="ECO:0000256" key="3">
    <source>
        <dbReference type="ARBA" id="ARBA00022475"/>
    </source>
</evidence>
<feature type="transmembrane region" description="Helical" evidence="9">
    <location>
        <begin position="47"/>
        <end position="67"/>
    </location>
</feature>
<evidence type="ECO:0000256" key="6">
    <source>
        <dbReference type="ARBA" id="ARBA00022989"/>
    </source>
</evidence>
<dbReference type="InterPro" id="IPR007387">
    <property type="entry name" value="TRAP_DctQ"/>
</dbReference>
<evidence type="ECO:0000256" key="9">
    <source>
        <dbReference type="SAM" id="Phobius"/>
    </source>
</evidence>
<sequence>MDIWKKCFQAVMDFIEIYVPMFWFVLLFVAFILQIISRYIFNNPLVWPYELAQISYVWIITLGCCYAQRTDDNIVFSVIYELVGEKARRLLRLLEDILIVGLLVYLVLPALEFYRFYFTRYSTVFKVPLGFVYLGFFLFQIITIVRYCGDLAGCFREFRKGGKAV</sequence>
<keyword evidence="4" id="KW-0997">Cell inner membrane</keyword>
<keyword evidence="3" id="KW-1003">Cell membrane</keyword>
<evidence type="ECO:0000256" key="5">
    <source>
        <dbReference type="ARBA" id="ARBA00022692"/>
    </source>
</evidence>
<dbReference type="PANTHER" id="PTHR35011">
    <property type="entry name" value="2,3-DIKETO-L-GULONATE TRAP TRANSPORTER SMALL PERMEASE PROTEIN YIAM"/>
    <property type="match status" value="1"/>
</dbReference>
<protein>
    <submittedName>
        <fullName evidence="11">TRAP C4-dicarboxylate transport system permease component</fullName>
    </submittedName>
</protein>
<evidence type="ECO:0000259" key="10">
    <source>
        <dbReference type="Pfam" id="PF04290"/>
    </source>
</evidence>
<keyword evidence="5 9" id="KW-0812">Transmembrane</keyword>
<dbReference type="PANTHER" id="PTHR35011:SF2">
    <property type="entry name" value="2,3-DIKETO-L-GULONATE TRAP TRANSPORTER SMALL PERMEASE PROTEIN YIAM"/>
    <property type="match status" value="1"/>
</dbReference>
<dbReference type="RefSeq" id="WP_002594150.1">
    <property type="nucleotide sequence ID" value="NZ_KB850984.1"/>
</dbReference>
<proteinExistence type="inferred from homology"/>
<comment type="subcellular location">
    <subcellularLocation>
        <location evidence="1">Cell inner membrane</location>
        <topology evidence="1">Multi-pass membrane protein</topology>
    </subcellularLocation>
</comment>
<dbReference type="AlphaFoldDB" id="A0A0E2H608"/>
<dbReference type="GO" id="GO:0005886">
    <property type="term" value="C:plasma membrane"/>
    <property type="evidence" value="ECO:0007669"/>
    <property type="project" value="UniProtKB-SubCell"/>
</dbReference>
<comment type="caution">
    <text evidence="11">The sequence shown here is derived from an EMBL/GenBank/DDBJ whole genome shotgun (WGS) entry which is preliminary data.</text>
</comment>
<keyword evidence="7 9" id="KW-0472">Membrane</keyword>
<dbReference type="GeneID" id="57963987"/>
<feature type="domain" description="Tripartite ATP-independent periplasmic transporters DctQ component" evidence="10">
    <location>
        <begin position="28"/>
        <end position="151"/>
    </location>
</feature>
<evidence type="ECO:0000256" key="7">
    <source>
        <dbReference type="ARBA" id="ARBA00023136"/>
    </source>
</evidence>
<feature type="transmembrane region" description="Helical" evidence="9">
    <location>
        <begin position="97"/>
        <end position="118"/>
    </location>
</feature>
<dbReference type="Proteomes" id="UP000013085">
    <property type="component" value="Unassembled WGS sequence"/>
</dbReference>
<evidence type="ECO:0000313" key="12">
    <source>
        <dbReference type="Proteomes" id="UP000013085"/>
    </source>
</evidence>
<dbReference type="HOGENOM" id="CLU_086356_9_4_9"/>
<feature type="transmembrane region" description="Helical" evidence="9">
    <location>
        <begin position="130"/>
        <end position="149"/>
    </location>
</feature>
<dbReference type="GO" id="GO:0015740">
    <property type="term" value="P:C4-dicarboxylate transport"/>
    <property type="evidence" value="ECO:0007669"/>
    <property type="project" value="TreeGrafter"/>
</dbReference>
<comment type="similarity">
    <text evidence="8">Belongs to the TRAP transporter small permease family.</text>
</comment>
<evidence type="ECO:0000256" key="2">
    <source>
        <dbReference type="ARBA" id="ARBA00022448"/>
    </source>
</evidence>
<organism evidence="11 12">
    <name type="scientific">[Clostridium] clostridioforme 90A8</name>
    <dbReference type="NCBI Taxonomy" id="999408"/>
    <lineage>
        <taxon>Bacteria</taxon>
        <taxon>Bacillati</taxon>
        <taxon>Bacillota</taxon>
        <taxon>Clostridia</taxon>
        <taxon>Lachnospirales</taxon>
        <taxon>Lachnospiraceae</taxon>
        <taxon>Enterocloster</taxon>
    </lineage>
</organism>
<dbReference type="InterPro" id="IPR055348">
    <property type="entry name" value="DctQ"/>
</dbReference>
<reference evidence="11 12" key="1">
    <citation type="submission" date="2013-01" db="EMBL/GenBank/DDBJ databases">
        <title>The Genome Sequence of Clostridium clostridioforme 90A8.</title>
        <authorList>
            <consortium name="The Broad Institute Genome Sequencing Platform"/>
            <person name="Earl A."/>
            <person name="Ward D."/>
            <person name="Feldgarden M."/>
            <person name="Gevers D."/>
            <person name="Courvalin P."/>
            <person name="Lambert T."/>
            <person name="Walker B."/>
            <person name="Young S.K."/>
            <person name="Zeng Q."/>
            <person name="Gargeya S."/>
            <person name="Fitzgerald M."/>
            <person name="Haas B."/>
            <person name="Abouelleil A."/>
            <person name="Alvarado L."/>
            <person name="Arachchi H.M."/>
            <person name="Berlin A.M."/>
            <person name="Chapman S.B."/>
            <person name="Dewar J."/>
            <person name="Goldberg J."/>
            <person name="Griggs A."/>
            <person name="Gujja S."/>
            <person name="Hansen M."/>
            <person name="Howarth C."/>
            <person name="Imamovic A."/>
            <person name="Larimer J."/>
            <person name="McCowan C."/>
            <person name="Murphy C."/>
            <person name="Neiman D."/>
            <person name="Pearson M."/>
            <person name="Priest M."/>
            <person name="Roberts A."/>
            <person name="Saif S."/>
            <person name="Shea T."/>
            <person name="Sisk P."/>
            <person name="Sykes S."/>
            <person name="Wortman J."/>
            <person name="Nusbaum C."/>
            <person name="Birren B."/>
        </authorList>
    </citation>
    <scope>NUCLEOTIDE SEQUENCE [LARGE SCALE GENOMIC DNA]</scope>
    <source>
        <strain evidence="11 12">90A8</strain>
    </source>
</reference>
<dbReference type="PATRIC" id="fig|999408.3.peg.4730"/>
<accession>A0A0E2H608</accession>
<evidence type="ECO:0000256" key="8">
    <source>
        <dbReference type="ARBA" id="ARBA00038436"/>
    </source>
</evidence>
<dbReference type="Pfam" id="PF04290">
    <property type="entry name" value="DctQ"/>
    <property type="match status" value="1"/>
</dbReference>
<feature type="transmembrane region" description="Helical" evidence="9">
    <location>
        <begin position="21"/>
        <end position="41"/>
    </location>
</feature>
<keyword evidence="2" id="KW-0813">Transport</keyword>
<keyword evidence="6 9" id="KW-1133">Transmembrane helix</keyword>
<evidence type="ECO:0000256" key="1">
    <source>
        <dbReference type="ARBA" id="ARBA00004429"/>
    </source>
</evidence>
<dbReference type="GO" id="GO:0022857">
    <property type="term" value="F:transmembrane transporter activity"/>
    <property type="evidence" value="ECO:0007669"/>
    <property type="project" value="TreeGrafter"/>
</dbReference>
<evidence type="ECO:0000256" key="4">
    <source>
        <dbReference type="ARBA" id="ARBA00022519"/>
    </source>
</evidence>
<dbReference type="EMBL" id="AGYR01000050">
    <property type="protein sequence ID" value="ENZ09583.1"/>
    <property type="molecule type" value="Genomic_DNA"/>
</dbReference>
<name>A0A0E2H608_9FIRM</name>
<gene>
    <name evidence="11" type="ORF">HMPREF1090_04409</name>
</gene>
<evidence type="ECO:0000313" key="11">
    <source>
        <dbReference type="EMBL" id="ENZ09583.1"/>
    </source>
</evidence>